<dbReference type="Proteomes" id="UP001500101">
    <property type="component" value="Unassembled WGS sequence"/>
</dbReference>
<gene>
    <name evidence="1" type="ORF">GCM10022216_14320</name>
</gene>
<sequence>MEVNMKVKMKPILFTSEMAKKIRGFYKNQTRRTNGLEEINKDNPDSWNLIKAVTAGNLLVRFNHSMNKIEKEFSSKYSIGDYLWVKEPWRFSAIFKYEYKSSLMYKQPEDKWNPSLHMHFDASTIFLKIINIRIERLKDISVEDCLNEGVDNFIDEDGIHYFYVYPLKEKGCSRSIMGHPVGLCNSYISKGILGIKNPEKFAFQSLWQSINGFKSWYKNPWVWVYEFEKINTEHGKCFICGCTDSDCSQCIEKTGKPCDWANAANTVCTACKPNLKKK</sequence>
<reference evidence="2" key="1">
    <citation type="journal article" date="2019" name="Int. J. Syst. Evol. Microbiol.">
        <title>The Global Catalogue of Microorganisms (GCM) 10K type strain sequencing project: providing services to taxonomists for standard genome sequencing and annotation.</title>
        <authorList>
            <consortium name="The Broad Institute Genomics Platform"/>
            <consortium name="The Broad Institute Genome Sequencing Center for Infectious Disease"/>
            <person name="Wu L."/>
            <person name="Ma J."/>
        </authorList>
    </citation>
    <scope>NUCLEOTIDE SEQUENCE [LARGE SCALE GENOMIC DNA]</scope>
    <source>
        <strain evidence="2">JCM 16704</strain>
    </source>
</reference>
<name>A0ABP7YLB6_9SPHI</name>
<dbReference type="RefSeq" id="WP_344673938.1">
    <property type="nucleotide sequence ID" value="NZ_BAAAZI010000006.1"/>
</dbReference>
<protein>
    <recommendedName>
        <fullName evidence="3">4Fe-4S ferredoxin-type domain-containing protein</fullName>
    </recommendedName>
</protein>
<evidence type="ECO:0008006" key="3">
    <source>
        <dbReference type="Google" id="ProtNLM"/>
    </source>
</evidence>
<organism evidence="1 2">
    <name type="scientific">Sphingobacterium kyonggiense</name>
    <dbReference type="NCBI Taxonomy" id="714075"/>
    <lineage>
        <taxon>Bacteria</taxon>
        <taxon>Pseudomonadati</taxon>
        <taxon>Bacteroidota</taxon>
        <taxon>Sphingobacteriia</taxon>
        <taxon>Sphingobacteriales</taxon>
        <taxon>Sphingobacteriaceae</taxon>
        <taxon>Sphingobacterium</taxon>
    </lineage>
</organism>
<comment type="caution">
    <text evidence="1">The sequence shown here is derived from an EMBL/GenBank/DDBJ whole genome shotgun (WGS) entry which is preliminary data.</text>
</comment>
<evidence type="ECO:0000313" key="1">
    <source>
        <dbReference type="EMBL" id="GAA4137863.1"/>
    </source>
</evidence>
<keyword evidence="2" id="KW-1185">Reference proteome</keyword>
<accession>A0ABP7YLB6</accession>
<dbReference type="EMBL" id="BAAAZI010000006">
    <property type="protein sequence ID" value="GAA4137863.1"/>
    <property type="molecule type" value="Genomic_DNA"/>
</dbReference>
<proteinExistence type="predicted"/>
<evidence type="ECO:0000313" key="2">
    <source>
        <dbReference type="Proteomes" id="UP001500101"/>
    </source>
</evidence>